<feature type="domain" description="Pyrroloquinoline quinone-dependent pyranose dehydrogenase beta-propeller" evidence="2">
    <location>
        <begin position="325"/>
        <end position="434"/>
    </location>
</feature>
<organism evidence="3">
    <name type="scientific">marine metagenome</name>
    <dbReference type="NCBI Taxonomy" id="408172"/>
    <lineage>
        <taxon>unclassified sequences</taxon>
        <taxon>metagenomes</taxon>
        <taxon>ecological metagenomes</taxon>
    </lineage>
</organism>
<keyword evidence="1" id="KW-0472">Membrane</keyword>
<accession>A0A381RCM8</accession>
<gene>
    <name evidence="3" type="ORF">METZ01_LOCUS42356</name>
</gene>
<dbReference type="EMBL" id="UINC01001818">
    <property type="protein sequence ID" value="SUZ89502.1"/>
    <property type="molecule type" value="Genomic_DNA"/>
</dbReference>
<dbReference type="Gene3D" id="2.120.10.30">
    <property type="entry name" value="TolB, C-terminal domain"/>
    <property type="match status" value="1"/>
</dbReference>
<dbReference type="AlphaFoldDB" id="A0A381RCM8"/>
<dbReference type="InterPro" id="IPR011042">
    <property type="entry name" value="6-blade_b-propeller_TolB-like"/>
</dbReference>
<dbReference type="PANTHER" id="PTHR19328">
    <property type="entry name" value="HEDGEHOG-INTERACTING PROTEIN"/>
    <property type="match status" value="1"/>
</dbReference>
<keyword evidence="1" id="KW-1133">Transmembrane helix</keyword>
<dbReference type="InterPro" id="IPR054539">
    <property type="entry name" value="Beta-prop_PDH"/>
</dbReference>
<evidence type="ECO:0000256" key="1">
    <source>
        <dbReference type="SAM" id="Phobius"/>
    </source>
</evidence>
<feature type="domain" description="Pyrroloquinoline quinone-dependent pyranose dehydrogenase beta-propeller" evidence="2">
    <location>
        <begin position="100"/>
        <end position="284"/>
    </location>
</feature>
<dbReference type="Pfam" id="PF22807">
    <property type="entry name" value="TrAA12"/>
    <property type="match status" value="2"/>
</dbReference>
<dbReference type="SUPFAM" id="SSF50952">
    <property type="entry name" value="Soluble quinoprotein glucose dehydrogenase"/>
    <property type="match status" value="1"/>
</dbReference>
<dbReference type="InterPro" id="IPR011041">
    <property type="entry name" value="Quinoprot_gluc/sorb_DH_b-prop"/>
</dbReference>
<name>A0A381RCM8_9ZZZZ</name>
<dbReference type="PANTHER" id="PTHR19328:SF53">
    <property type="entry name" value="MEMBRANE PROTEIN"/>
    <property type="match status" value="1"/>
</dbReference>
<reference evidence="3" key="1">
    <citation type="submission" date="2018-05" db="EMBL/GenBank/DDBJ databases">
        <authorList>
            <person name="Lanie J.A."/>
            <person name="Ng W.-L."/>
            <person name="Kazmierczak K.M."/>
            <person name="Andrzejewski T.M."/>
            <person name="Davidsen T.M."/>
            <person name="Wayne K.J."/>
            <person name="Tettelin H."/>
            <person name="Glass J.I."/>
            <person name="Rusch D."/>
            <person name="Podicherti R."/>
            <person name="Tsui H.-C.T."/>
            <person name="Winkler M.E."/>
        </authorList>
    </citation>
    <scope>NUCLEOTIDE SEQUENCE</scope>
</reference>
<evidence type="ECO:0000313" key="3">
    <source>
        <dbReference type="EMBL" id="SUZ89502.1"/>
    </source>
</evidence>
<proteinExistence type="predicted"/>
<evidence type="ECO:0000259" key="2">
    <source>
        <dbReference type="Pfam" id="PF22807"/>
    </source>
</evidence>
<sequence>MRETGPSVDLNFDFTLVSDRRGPSVMLPSRCSSKNEVGLQVMKILRRLFIGLGVVLALFLLAIWIVLPPVNVPLSMLSNFFPGFFDPPRVDDAIVSARLKVPNGYQVTLFAEGVKDARVLRVTDANHVLVASPGTGRVLILYSDGNGDGRSDGYDVVLEGLNGPNGLDLYEGFLYVAEEDGIGRVPFDGRQTSGEYEVLVEGLPAGGNHWKKTLRIGPDGLMYVAVGSSCNVCEENDVRRGAILQYQLDGSGETLFATGLRNSAGFDWSPEDGQLYATDNGRDLLGDDFPPCELNRIRAGGFYGWPYANGDRVRDPDLGSGKDTVIADSIPPVFDFPAHNAPLGIVFLRSPIHRSYMAGSAVVALHGSWNRSRKDGYKVVSLHWDANGIIAQDFLTGFLLDDDVIGRPAEVAEDHQGNIYVSDDFANAVYRVSRTDAAL</sequence>
<keyword evidence="1" id="KW-0812">Transmembrane</keyword>
<feature type="transmembrane region" description="Helical" evidence="1">
    <location>
        <begin position="48"/>
        <end position="67"/>
    </location>
</feature>
<protein>
    <recommendedName>
        <fullName evidence="2">Pyrroloquinoline quinone-dependent pyranose dehydrogenase beta-propeller domain-containing protein</fullName>
    </recommendedName>
</protein>